<reference evidence="2 8" key="1">
    <citation type="journal article" date="2014" name="J. Bacteriol.">
        <title>Role of an Archaeal PitA Transporter in the Copper and Arsenic Resistance of Metallosphaera sedula, an Extreme Thermoacidophile.</title>
        <authorList>
            <person name="McCarthy S."/>
            <person name="Ai C."/>
            <person name="Wheaton G."/>
            <person name="Tevatia R."/>
            <person name="Eckrich V."/>
            <person name="Kelly R."/>
            <person name="Blum P."/>
        </authorList>
    </citation>
    <scope>NUCLEOTIDE SEQUENCE [LARGE SCALE GENOMIC DNA]</scope>
    <source>
        <strain evidence="2 8">CuR1</strain>
    </source>
</reference>
<gene>
    <name evidence="2" type="ORF">HA72_1163</name>
    <name evidence="3" type="ORF">MsedA_1180</name>
    <name evidence="4" type="ORF">MsedB_1182</name>
    <name evidence="5" type="ORF">MsedC_1180</name>
    <name evidence="6" type="ORF">MsedD_1181</name>
    <name evidence="7" type="ORF">MsedE_1183</name>
</gene>
<dbReference type="GeneID" id="91755649"/>
<evidence type="ECO:0000313" key="7">
    <source>
        <dbReference type="EMBL" id="AKV83171.1"/>
    </source>
</evidence>
<dbReference type="Proteomes" id="UP000061362">
    <property type="component" value="Chromosome"/>
</dbReference>
<dbReference type="Proteomes" id="UP000056255">
    <property type="component" value="Chromosome"/>
</dbReference>
<evidence type="ECO:0000313" key="5">
    <source>
        <dbReference type="EMBL" id="AKV78685.1"/>
    </source>
</evidence>
<dbReference type="SUPFAM" id="SSF109604">
    <property type="entry name" value="HD-domain/PDEase-like"/>
    <property type="match status" value="1"/>
</dbReference>
<name>A0A088E7K2_9CREN</name>
<dbReference type="EMBL" id="CP008822">
    <property type="protein sequence ID" value="AIM27310.1"/>
    <property type="molecule type" value="Genomic_DNA"/>
</dbReference>
<dbReference type="OMA" id="EYAMEFI"/>
<dbReference type="InterPro" id="IPR043128">
    <property type="entry name" value="Rev_trsase/Diguanyl_cyclase"/>
</dbReference>
<evidence type="ECO:0000313" key="9">
    <source>
        <dbReference type="Proteomes" id="UP000056255"/>
    </source>
</evidence>
<dbReference type="EMBL" id="CP012176">
    <property type="protein sequence ID" value="AKV83171.1"/>
    <property type="molecule type" value="Genomic_DNA"/>
</dbReference>
<dbReference type="Proteomes" id="UP000062398">
    <property type="component" value="Chromosome"/>
</dbReference>
<dbReference type="EMBL" id="CP012174">
    <property type="protein sequence ID" value="AKV78685.1"/>
    <property type="molecule type" value="Genomic_DNA"/>
</dbReference>
<evidence type="ECO:0000256" key="1">
    <source>
        <dbReference type="SAM" id="MobiDB-lite"/>
    </source>
</evidence>
<dbReference type="Proteomes" id="UP000068832">
    <property type="component" value="Chromosome"/>
</dbReference>
<feature type="region of interest" description="Disordered" evidence="1">
    <location>
        <begin position="617"/>
        <end position="638"/>
    </location>
</feature>
<reference evidence="7 9" key="3">
    <citation type="submission" date="2015-07" db="EMBL/GenBank/DDBJ databases">
        <title>Physiological, transcriptional responses and genome re-sequencing of acid resistant extremely thermoacidophilic Metallosphaera sedula SARC-M1.</title>
        <authorList>
            <person name="Ai C."/>
            <person name="McCarthy S."/>
            <person name="Eckrich V."/>
            <person name="Rudrappa D."/>
            <person name="Qiu G."/>
            <person name="Blum P."/>
        </authorList>
    </citation>
    <scope>NUCLEOTIDE SEQUENCE [LARGE SCALE GENOMIC DNA]</scope>
    <source>
        <strain evidence="7 9">SARC-M1</strain>
    </source>
</reference>
<reference evidence="10 11" key="2">
    <citation type="journal article" date="2015" name="Genome Announc.">
        <title>Complete Genome Sequences of Evolved Arsenate-Resistant Metallosphaera sedula Strains.</title>
        <authorList>
            <person name="Ai C."/>
            <person name="McCarthy S."/>
            <person name="Schackwitz W."/>
            <person name="Martin J."/>
            <person name="Lipzen A."/>
            <person name="Blum P."/>
        </authorList>
    </citation>
    <scope>NUCLEOTIDE SEQUENCE [LARGE SCALE GENOMIC DNA]</scope>
    <source>
        <strain evidence="5 11">ARS120-1</strain>
        <strain evidence="6 10">ARS120-2</strain>
        <strain evidence="3 13">ARS50-1</strain>
        <strain evidence="4 12">ARS50-2</strain>
    </source>
</reference>
<dbReference type="RefSeq" id="WP_012021111.1">
    <property type="nucleotide sequence ID" value="NZ_AP019770.1"/>
</dbReference>
<dbReference type="Proteomes" id="UP000029084">
    <property type="component" value="Chromosome"/>
</dbReference>
<dbReference type="PANTHER" id="PTHR36528">
    <property type="entry name" value="CRISPR SYSTEM SINGLE-STRAND-SPECIFIC DEOXYRIBONUCLEASE CAS10/CSM1 (SUBTYPE III-A)"/>
    <property type="match status" value="1"/>
</dbReference>
<evidence type="ECO:0000313" key="2">
    <source>
        <dbReference type="EMBL" id="AIM27310.1"/>
    </source>
</evidence>
<dbReference type="Proteomes" id="UP000062475">
    <property type="component" value="Chromosome"/>
</dbReference>
<evidence type="ECO:0000313" key="11">
    <source>
        <dbReference type="Proteomes" id="UP000062398"/>
    </source>
</evidence>
<dbReference type="EMBL" id="CP012175">
    <property type="protein sequence ID" value="AKV80930.1"/>
    <property type="molecule type" value="Genomic_DNA"/>
</dbReference>
<dbReference type="PATRIC" id="fig|43687.5.peg.1256"/>
<organism evidence="2 8">
    <name type="scientific">Metallosphaera sedula</name>
    <dbReference type="NCBI Taxonomy" id="43687"/>
    <lineage>
        <taxon>Archaea</taxon>
        <taxon>Thermoproteota</taxon>
        <taxon>Thermoprotei</taxon>
        <taxon>Sulfolobales</taxon>
        <taxon>Sulfolobaceae</taxon>
        <taxon>Metallosphaera</taxon>
    </lineage>
</organism>
<dbReference type="PANTHER" id="PTHR36528:SF1">
    <property type="entry name" value="CRISPR SYSTEM SINGLE-STRAND-SPECIFIC DEOXYRIBONUCLEASE CAS10_CSM1 (SUBTYPE III-A)"/>
    <property type="match status" value="1"/>
</dbReference>
<dbReference type="Gene3D" id="3.30.70.270">
    <property type="match status" value="1"/>
</dbReference>
<accession>A0A088E7K2</accession>
<protein>
    <submittedName>
        <fullName evidence="2">Uncharacterized protein</fullName>
    </submittedName>
</protein>
<dbReference type="EMBL" id="CP012173">
    <property type="protein sequence ID" value="AKV76433.1"/>
    <property type="molecule type" value="Genomic_DNA"/>
</dbReference>
<evidence type="ECO:0000313" key="4">
    <source>
        <dbReference type="EMBL" id="AKV76433.1"/>
    </source>
</evidence>
<evidence type="ECO:0000313" key="6">
    <source>
        <dbReference type="EMBL" id="AKV80930.1"/>
    </source>
</evidence>
<sequence length="886" mass="99153">MRGKLYLLEDGSDVHIVNEAKAKAIVDELMDILAYLAKIIDDMTKPDGSPLPPQSKVRLFSELAVAIFNFPIVIGYATVVERKSTKERVLINNFDYLVAYAVERYINEGIRSDLYEKLKEGKLEDVLETLEKAQAMRLVRHLSSMRPKLAEIYEVLRAIPSDTRPGLNLTSLPSHMLLTSVIAWSLQSQGYDLPTIRLASIFHDVGKIASYRNHVKGGEEFFDQLLGKLEVSREFKSELIKVAGKAKTHHQGEGFLDVADDLSSAMDRISSVVQKAVKENPGLKDVEECFRRSGKESFDCFDSLPQDRYKEATRAIFEKLREELEGLKSPEGEPVLNLVYIDFQGIQRFISSFPKLKQLSTASFLVDFLVSTVPFIVIDNLISGYKDNYLPLEAMLSGYGGHSMLAVIAKVGDKTLSREELSKRIMELKLLKSLDVNLGVYASPMVVKGEGREKVRLYTQIWRDLEAQMLDRSLVTLGENVLGVYNHKPCPNCGVRPANSSGLCSRCDTIDKISDKRGFSAKVGVDYSLNGIQVRISFRPKDPNTPDPMDYLAGDTGRKRGKRPHYISVVKFDANNASAIYMRAITLGLFLDISYTMDFAIKQGFYETLTQLLGAGSTMSSEKQEGEPAEATGSRNNNNDLEEASHFLAERILVGVIYLGGDEGLLIIPAIISIPFSLVFLERVSERSKFKFKCGVVTVKPNHPIQFAIQGAEEVMEKAKLSLGTITENTIGIVHASSGLVTDETVETTMGKYADVLQVTNDLKFLREVLSAIMGIQDSDLLREVVKLYQDTMNEEPRFEVTERVKDAIRTFEDVVSAYAGKRNRLHLIAYLLKRRADYQELKKQNVVDAIEIILRRVANSDDVLKASLPVLDVMFLLKTLRSGMQ</sequence>
<evidence type="ECO:0000313" key="3">
    <source>
        <dbReference type="EMBL" id="AKV74194.1"/>
    </source>
</evidence>
<dbReference type="OrthoDB" id="44247at2157"/>
<dbReference type="AlphaFoldDB" id="A0A088E7K2"/>
<dbReference type="InterPro" id="IPR052117">
    <property type="entry name" value="Cas10/Csm1_subtype-III-A"/>
</dbReference>
<proteinExistence type="predicted"/>
<evidence type="ECO:0000313" key="10">
    <source>
        <dbReference type="Proteomes" id="UP000061362"/>
    </source>
</evidence>
<evidence type="ECO:0000313" key="13">
    <source>
        <dbReference type="Proteomes" id="UP000068832"/>
    </source>
</evidence>
<evidence type="ECO:0000313" key="8">
    <source>
        <dbReference type="Proteomes" id="UP000029084"/>
    </source>
</evidence>
<dbReference type="EMBL" id="CP012172">
    <property type="protein sequence ID" value="AKV74194.1"/>
    <property type="molecule type" value="Genomic_DNA"/>
</dbReference>
<evidence type="ECO:0000313" key="12">
    <source>
        <dbReference type="Proteomes" id="UP000062475"/>
    </source>
</evidence>